<keyword evidence="10" id="KW-0325">Glycoprotein</keyword>
<dbReference type="InterPro" id="IPR029044">
    <property type="entry name" value="Nucleotide-diphossugar_trans"/>
</dbReference>
<evidence type="ECO:0000256" key="3">
    <source>
        <dbReference type="ARBA" id="ARBA00022676"/>
    </source>
</evidence>
<evidence type="ECO:0000256" key="5">
    <source>
        <dbReference type="ARBA" id="ARBA00022692"/>
    </source>
</evidence>
<keyword evidence="9 13" id="KW-0472">Membrane</keyword>
<dbReference type="PANTHER" id="PTHR31311">
    <property type="entry name" value="XYLOGLUCAN 6-XYLOSYLTRANSFERASE 5-RELATED-RELATED"/>
    <property type="match status" value="1"/>
</dbReference>
<evidence type="ECO:0000256" key="1">
    <source>
        <dbReference type="ARBA" id="ARBA00004323"/>
    </source>
</evidence>
<proteinExistence type="inferred from homology"/>
<keyword evidence="5 13" id="KW-0812">Transmembrane</keyword>
<dbReference type="AlphaFoldDB" id="A0A9Q0CVB3"/>
<comment type="subcellular location">
    <subcellularLocation>
        <location evidence="1">Golgi apparatus membrane</location>
        <topology evidence="1">Single-pass type II membrane protein</topology>
    </subcellularLocation>
</comment>
<dbReference type="PANTHER" id="PTHR31311:SF3">
    <property type="entry name" value="GLYCOSYLTRANSFERASE 7-RELATED"/>
    <property type="match status" value="1"/>
</dbReference>
<dbReference type="GO" id="GO:0005802">
    <property type="term" value="C:trans-Golgi network"/>
    <property type="evidence" value="ECO:0007669"/>
    <property type="project" value="TreeGrafter"/>
</dbReference>
<dbReference type="EMBL" id="JAMQYH010000001">
    <property type="protein sequence ID" value="KAJ1700869.1"/>
    <property type="molecule type" value="Genomic_DNA"/>
</dbReference>
<organism evidence="14 15">
    <name type="scientific">Rhynchospora breviuscula</name>
    <dbReference type="NCBI Taxonomy" id="2022672"/>
    <lineage>
        <taxon>Eukaryota</taxon>
        <taxon>Viridiplantae</taxon>
        <taxon>Streptophyta</taxon>
        <taxon>Embryophyta</taxon>
        <taxon>Tracheophyta</taxon>
        <taxon>Spermatophyta</taxon>
        <taxon>Magnoliopsida</taxon>
        <taxon>Liliopsida</taxon>
        <taxon>Poales</taxon>
        <taxon>Cyperaceae</taxon>
        <taxon>Cyperoideae</taxon>
        <taxon>Rhynchosporeae</taxon>
        <taxon>Rhynchospora</taxon>
    </lineage>
</organism>
<name>A0A9Q0CVB3_9POAL</name>
<gene>
    <name evidence="14" type="ORF">LUZ63_000648</name>
</gene>
<protein>
    <submittedName>
        <fullName evidence="14">Uncharacterized protein</fullName>
    </submittedName>
</protein>
<evidence type="ECO:0000313" key="15">
    <source>
        <dbReference type="Proteomes" id="UP001151287"/>
    </source>
</evidence>
<dbReference type="InterPro" id="IPR008630">
    <property type="entry name" value="Glyco_trans_34"/>
</dbReference>
<comment type="caution">
    <text evidence="14">The sequence shown here is derived from an EMBL/GenBank/DDBJ whole genome shotgun (WGS) entry which is preliminary data.</text>
</comment>
<evidence type="ECO:0000256" key="11">
    <source>
        <dbReference type="ARBA" id="ARBA00059144"/>
    </source>
</evidence>
<evidence type="ECO:0000256" key="7">
    <source>
        <dbReference type="ARBA" id="ARBA00022989"/>
    </source>
</evidence>
<keyword evidence="3" id="KW-0328">Glycosyltransferase</keyword>
<comment type="function">
    <text evidence="11">Probable glycosyltransferase that may be involved in the biosynthesis of xyloglucan.</text>
</comment>
<dbReference type="GO" id="GO:0008378">
    <property type="term" value="F:galactosyltransferase activity"/>
    <property type="evidence" value="ECO:0007669"/>
    <property type="project" value="TreeGrafter"/>
</dbReference>
<evidence type="ECO:0000313" key="14">
    <source>
        <dbReference type="EMBL" id="KAJ1700869.1"/>
    </source>
</evidence>
<reference evidence="14" key="1">
    <citation type="journal article" date="2022" name="Cell">
        <title>Repeat-based holocentromeres influence genome architecture and karyotype evolution.</title>
        <authorList>
            <person name="Hofstatter P.G."/>
            <person name="Thangavel G."/>
            <person name="Lux T."/>
            <person name="Neumann P."/>
            <person name="Vondrak T."/>
            <person name="Novak P."/>
            <person name="Zhang M."/>
            <person name="Costa L."/>
            <person name="Castellani M."/>
            <person name="Scott A."/>
            <person name="Toegelov H."/>
            <person name="Fuchs J."/>
            <person name="Mata-Sucre Y."/>
            <person name="Dias Y."/>
            <person name="Vanzela A.L.L."/>
            <person name="Huettel B."/>
            <person name="Almeida C.C.S."/>
            <person name="Simkova H."/>
            <person name="Souza G."/>
            <person name="Pedrosa-Harand A."/>
            <person name="Macas J."/>
            <person name="Mayer K.F.X."/>
            <person name="Houben A."/>
            <person name="Marques A."/>
        </authorList>
    </citation>
    <scope>NUCLEOTIDE SEQUENCE</scope>
    <source>
        <strain evidence="14">RhyBre1mFocal</strain>
    </source>
</reference>
<dbReference type="OrthoDB" id="407658at2759"/>
<feature type="region of interest" description="Disordered" evidence="12">
    <location>
        <begin position="1"/>
        <end position="20"/>
    </location>
</feature>
<dbReference type="GO" id="GO:0005768">
    <property type="term" value="C:endosome"/>
    <property type="evidence" value="ECO:0007669"/>
    <property type="project" value="TreeGrafter"/>
</dbReference>
<keyword evidence="4" id="KW-0808">Transferase</keyword>
<dbReference type="Pfam" id="PF05637">
    <property type="entry name" value="Glyco_transf_34"/>
    <property type="match status" value="1"/>
</dbReference>
<evidence type="ECO:0000256" key="9">
    <source>
        <dbReference type="ARBA" id="ARBA00023136"/>
    </source>
</evidence>
<keyword evidence="15" id="KW-1185">Reference proteome</keyword>
<evidence type="ECO:0000256" key="4">
    <source>
        <dbReference type="ARBA" id="ARBA00022679"/>
    </source>
</evidence>
<evidence type="ECO:0000256" key="8">
    <source>
        <dbReference type="ARBA" id="ARBA00023034"/>
    </source>
</evidence>
<evidence type="ECO:0000256" key="6">
    <source>
        <dbReference type="ARBA" id="ARBA00022968"/>
    </source>
</evidence>
<dbReference type="Proteomes" id="UP001151287">
    <property type="component" value="Unassembled WGS sequence"/>
</dbReference>
<accession>A0A9Q0CVB3</accession>
<keyword evidence="7 13" id="KW-1133">Transmembrane helix</keyword>
<keyword evidence="6" id="KW-0735">Signal-anchor</keyword>
<evidence type="ECO:0000256" key="13">
    <source>
        <dbReference type="SAM" id="Phobius"/>
    </source>
</evidence>
<comment type="similarity">
    <text evidence="2">Belongs to the glycosyltransferase 34 family.</text>
</comment>
<evidence type="ECO:0000256" key="10">
    <source>
        <dbReference type="ARBA" id="ARBA00023180"/>
    </source>
</evidence>
<dbReference type="FunFam" id="3.90.550.10:FF:000127">
    <property type="entry name" value="Probable glycosyltransferase 7"/>
    <property type="match status" value="1"/>
</dbReference>
<feature type="transmembrane region" description="Helical" evidence="13">
    <location>
        <begin position="21"/>
        <end position="51"/>
    </location>
</feature>
<dbReference type="GO" id="GO:0000139">
    <property type="term" value="C:Golgi membrane"/>
    <property type="evidence" value="ECO:0007669"/>
    <property type="project" value="UniProtKB-SubCell"/>
</dbReference>
<sequence>MQMQSSCSPPRPKSPPMARSGIIPSSLGDGLVFTAGAFLALLIFLGLYSFLSPTPIPNRLFSFSPSFSSTSSHIDDTSDPPDETFYDDPTLTYTIDKPISNWDEKRRHWLKLHPSFSGGRERILMVSGSQPYPCRSYHGDHLLLRSLKNKADYCRLHGIQLFYNTALLNPSMNFFWAKIPVIHATMLAHPEADWIWWVDSDAIFTDMEFSLPIDQYRAHNLVLHGWPELVYKKKSWCSLNAGVFLIRNCQWSFDFMDEWASMGPQSPDYEKWGKTQTSTFKDKMFPNSDDQSGLVYLILTGKGGWRDKIYLENEYYFQGYFAEIVGRLENITARYIEEERQGPTVLRRRHAERVFLSYAKEMNVQLGRQKGADTGPTGWRRPFVTHFTGCQPCSGDRNKVYSADNCTVGMYKALNFADDQVLRIYGFRHASLVSVDVQPLPFDYPRSGG</sequence>
<evidence type="ECO:0000256" key="2">
    <source>
        <dbReference type="ARBA" id="ARBA00005664"/>
    </source>
</evidence>
<keyword evidence="8" id="KW-0333">Golgi apparatus</keyword>
<evidence type="ECO:0000256" key="12">
    <source>
        <dbReference type="SAM" id="MobiDB-lite"/>
    </source>
</evidence>
<dbReference type="Gene3D" id="3.90.550.10">
    <property type="entry name" value="Spore Coat Polysaccharide Biosynthesis Protein SpsA, Chain A"/>
    <property type="match status" value="1"/>
</dbReference>